<dbReference type="Proteomes" id="UP000694867">
    <property type="component" value="Unplaced"/>
</dbReference>
<dbReference type="CTD" id="254295"/>
<keyword evidence="2" id="KW-0479">Metal-binding</keyword>
<proteinExistence type="inferred from homology"/>
<comment type="cofactor">
    <cofactor evidence="1">
        <name>Fe cation</name>
        <dbReference type="ChEBI" id="CHEBI:24875"/>
    </cofactor>
</comment>
<dbReference type="Gene3D" id="2.60.120.620">
    <property type="entry name" value="q2cbj1_9rhob like domain"/>
    <property type="match status" value="1"/>
</dbReference>
<dbReference type="KEGG" id="goe:100902431"/>
<evidence type="ECO:0000256" key="1">
    <source>
        <dbReference type="ARBA" id="ARBA00001962"/>
    </source>
</evidence>
<gene>
    <name evidence="6" type="primary">LOC100902431</name>
</gene>
<sequence length="283" mass="32475">MQSYLEQFDKEGCVVIPNFLSRAELQSIKDEVDRIVSALDVSHKKTAFKTTDDQVDWHDKYFLDSADRISYFFEADAIDHEGNLTVPRDLSLNKMGHALHWDSEVFKKISFKDEVKSVVKSLNFVEPAIIQSMYIFKHPRVGAEVTAHTDCTFLHNEPCKLVGLWFAVENVTLENGCLSYIPGSHKSETVTRRMVRRGDDSNRLEFIGDQREFAAEEFVPVPVEAGGLVLIHGKVVHKSERNLSSYPRPAYTFHVIDMHESVYSPDNWLQPTERLPFTRLFAH</sequence>
<dbReference type="GO" id="GO:0051213">
    <property type="term" value="F:dioxygenase activity"/>
    <property type="evidence" value="ECO:0007669"/>
    <property type="project" value="UniProtKB-KW"/>
</dbReference>
<dbReference type="GO" id="GO:0046872">
    <property type="term" value="F:metal ion binding"/>
    <property type="evidence" value="ECO:0007669"/>
    <property type="project" value="UniProtKB-KW"/>
</dbReference>
<evidence type="ECO:0000313" key="6">
    <source>
        <dbReference type="RefSeq" id="XP_003737161.1"/>
    </source>
</evidence>
<dbReference type="RefSeq" id="XP_003737161.1">
    <property type="nucleotide sequence ID" value="XM_003737113.2"/>
</dbReference>
<reference evidence="6" key="1">
    <citation type="submission" date="2025-08" db="UniProtKB">
        <authorList>
            <consortium name="RefSeq"/>
        </authorList>
    </citation>
    <scope>IDENTIFICATION</scope>
</reference>
<keyword evidence="6" id="KW-0560">Oxidoreductase</keyword>
<keyword evidence="6" id="KW-0223">Dioxygenase</keyword>
<protein>
    <submittedName>
        <fullName evidence="6">Phytanoyl-CoA dioxygenase domain-containing protein 1</fullName>
    </submittedName>
</protein>
<evidence type="ECO:0000256" key="2">
    <source>
        <dbReference type="ARBA" id="ARBA00022723"/>
    </source>
</evidence>
<dbReference type="AlphaFoldDB" id="A0AAJ6QM21"/>
<evidence type="ECO:0000256" key="4">
    <source>
        <dbReference type="ARBA" id="ARBA00038356"/>
    </source>
</evidence>
<dbReference type="PANTHER" id="PTHR20883:SF15">
    <property type="entry name" value="PHYTANOYL-COA DIOXYGENASE DOMAIN-CONTAINING PROTEIN 1"/>
    <property type="match status" value="1"/>
</dbReference>
<accession>A0AAJ6QM21</accession>
<dbReference type="InterPro" id="IPR008775">
    <property type="entry name" value="Phytyl_CoA_dOase-like"/>
</dbReference>
<evidence type="ECO:0000256" key="3">
    <source>
        <dbReference type="ARBA" id="ARBA00023004"/>
    </source>
</evidence>
<dbReference type="PANTHER" id="PTHR20883">
    <property type="entry name" value="PHYTANOYL-COA DIOXYGENASE DOMAIN CONTAINING 1"/>
    <property type="match status" value="1"/>
</dbReference>
<organism evidence="5 6">
    <name type="scientific">Galendromus occidentalis</name>
    <name type="common">western predatory mite</name>
    <dbReference type="NCBI Taxonomy" id="34638"/>
    <lineage>
        <taxon>Eukaryota</taxon>
        <taxon>Metazoa</taxon>
        <taxon>Ecdysozoa</taxon>
        <taxon>Arthropoda</taxon>
        <taxon>Chelicerata</taxon>
        <taxon>Arachnida</taxon>
        <taxon>Acari</taxon>
        <taxon>Parasitiformes</taxon>
        <taxon>Mesostigmata</taxon>
        <taxon>Gamasina</taxon>
        <taxon>Phytoseioidea</taxon>
        <taxon>Phytoseiidae</taxon>
        <taxon>Typhlodrominae</taxon>
        <taxon>Galendromus</taxon>
    </lineage>
</organism>
<keyword evidence="3" id="KW-0408">Iron</keyword>
<comment type="similarity">
    <text evidence="4">Belongs to the PhyH family. PHYHD1 subfamily.</text>
</comment>
<evidence type="ECO:0000313" key="5">
    <source>
        <dbReference type="Proteomes" id="UP000694867"/>
    </source>
</evidence>
<dbReference type="SUPFAM" id="SSF51197">
    <property type="entry name" value="Clavaminate synthase-like"/>
    <property type="match status" value="1"/>
</dbReference>
<dbReference type="Pfam" id="PF05721">
    <property type="entry name" value="PhyH"/>
    <property type="match status" value="1"/>
</dbReference>
<name>A0AAJ6QM21_9ACAR</name>
<dbReference type="GeneID" id="100902431"/>
<keyword evidence="5" id="KW-1185">Reference proteome</keyword>